<accession>A0A9W9S3P8</accession>
<dbReference type="SUPFAM" id="SSF50129">
    <property type="entry name" value="GroES-like"/>
    <property type="match status" value="1"/>
</dbReference>
<dbReference type="Gene3D" id="3.90.180.10">
    <property type="entry name" value="Medium-chain alcohol dehydrogenases, catalytic domain"/>
    <property type="match status" value="1"/>
</dbReference>
<protein>
    <submittedName>
        <fullName evidence="2">Polyketide synthase enoylreductase</fullName>
    </submittedName>
</protein>
<gene>
    <name evidence="2" type="ORF">N7496_007513</name>
</gene>
<dbReference type="SUPFAM" id="SSF51735">
    <property type="entry name" value="NAD(P)-binding Rossmann-fold domains"/>
    <property type="match status" value="1"/>
</dbReference>
<dbReference type="InterPro" id="IPR020843">
    <property type="entry name" value="ER"/>
</dbReference>
<dbReference type="OrthoDB" id="3509362at2759"/>
<evidence type="ECO:0000313" key="3">
    <source>
        <dbReference type="Proteomes" id="UP001147782"/>
    </source>
</evidence>
<dbReference type="GeneID" id="81439621"/>
<reference evidence="2" key="1">
    <citation type="submission" date="2022-11" db="EMBL/GenBank/DDBJ databases">
        <authorList>
            <person name="Petersen C."/>
        </authorList>
    </citation>
    <scope>NUCLEOTIDE SEQUENCE</scope>
    <source>
        <strain evidence="2">IBT 29864</strain>
    </source>
</reference>
<feature type="domain" description="Enoyl reductase (ER)" evidence="1">
    <location>
        <begin position="12"/>
        <end position="342"/>
    </location>
</feature>
<evidence type="ECO:0000259" key="1">
    <source>
        <dbReference type="SMART" id="SM00829"/>
    </source>
</evidence>
<dbReference type="InterPro" id="IPR011032">
    <property type="entry name" value="GroES-like_sf"/>
</dbReference>
<dbReference type="PANTHER" id="PTHR45033:SF2">
    <property type="entry name" value="ZINC-TYPE ALCOHOL DEHYDROGENASE-LIKE PROTEIN C1773.06C"/>
    <property type="match status" value="1"/>
</dbReference>
<dbReference type="CDD" id="cd08276">
    <property type="entry name" value="MDR7"/>
    <property type="match status" value="1"/>
</dbReference>
<dbReference type="EMBL" id="JAPZBS010000005">
    <property type="protein sequence ID" value="KAJ5371421.1"/>
    <property type="molecule type" value="Genomic_DNA"/>
</dbReference>
<dbReference type="Gene3D" id="3.40.50.720">
    <property type="entry name" value="NAD(P)-binding Rossmann-like Domain"/>
    <property type="match status" value="1"/>
</dbReference>
<dbReference type="AlphaFoldDB" id="A0A9W9S3P8"/>
<comment type="caution">
    <text evidence="2">The sequence shown here is derived from an EMBL/GenBank/DDBJ whole genome shotgun (WGS) entry which is preliminary data.</text>
</comment>
<dbReference type="InterPro" id="IPR036291">
    <property type="entry name" value="NAD(P)-bd_dom_sf"/>
</dbReference>
<name>A0A9W9S3P8_9EURO</name>
<dbReference type="RefSeq" id="XP_056555855.1">
    <property type="nucleotide sequence ID" value="XM_056700442.1"/>
</dbReference>
<proteinExistence type="predicted"/>
<dbReference type="InterPro" id="IPR052711">
    <property type="entry name" value="Zinc_ADH-like"/>
</dbReference>
<keyword evidence="3" id="KW-1185">Reference proteome</keyword>
<evidence type="ECO:0000313" key="2">
    <source>
        <dbReference type="EMBL" id="KAJ5371421.1"/>
    </source>
</evidence>
<dbReference type="Proteomes" id="UP001147782">
    <property type="component" value="Unassembled WGS sequence"/>
</dbReference>
<dbReference type="GO" id="GO:0016491">
    <property type="term" value="F:oxidoreductase activity"/>
    <property type="evidence" value="ECO:0007669"/>
    <property type="project" value="InterPro"/>
</dbReference>
<dbReference type="Pfam" id="PF08240">
    <property type="entry name" value="ADH_N"/>
    <property type="match status" value="1"/>
</dbReference>
<dbReference type="InterPro" id="IPR013154">
    <property type="entry name" value="ADH-like_N"/>
</dbReference>
<sequence>MSHTALRLTARDSWNSIQEFKEPRPTVGKHELLIKVRSVALNYRDIAISTSKYPFPVRDQVVPGSDAAGDVVEVGEGVITFVPGDKVVVAFDPATLYGPMKSWQTGLGGPVDGVLREYIAVPAQSVVKIPESSTLSYAQWASVVCTGVTAWNSLYGNLPLKPGQTVLFQGTGGVSITGLVLAKAAGATTIITSSSDEKLRYVKEKYQVDHVINYKKTPDWASEVQKITGGQGVDYILENGGSGTIKQSLSAIAYGGIISVIGFLSAAPQEEMPDVAGLALGKGANVRGIMIGSKQMLEDAVRFIGSHNLQLPVEKTFNFSRDEVIEALEYMTSGQHIGKICINL</sequence>
<dbReference type="InterPro" id="IPR013149">
    <property type="entry name" value="ADH-like_C"/>
</dbReference>
<reference evidence="2" key="2">
    <citation type="journal article" date="2023" name="IMA Fungus">
        <title>Comparative genomic study of the Penicillium genus elucidates a diverse pangenome and 15 lateral gene transfer events.</title>
        <authorList>
            <person name="Petersen C."/>
            <person name="Sorensen T."/>
            <person name="Nielsen M.R."/>
            <person name="Sondergaard T.E."/>
            <person name="Sorensen J.L."/>
            <person name="Fitzpatrick D.A."/>
            <person name="Frisvad J.C."/>
            <person name="Nielsen K.L."/>
        </authorList>
    </citation>
    <scope>NUCLEOTIDE SEQUENCE</scope>
    <source>
        <strain evidence="2">IBT 29864</strain>
    </source>
</reference>
<dbReference type="SMART" id="SM00829">
    <property type="entry name" value="PKS_ER"/>
    <property type="match status" value="1"/>
</dbReference>
<dbReference type="PANTHER" id="PTHR45033">
    <property type="match status" value="1"/>
</dbReference>
<dbReference type="Pfam" id="PF00107">
    <property type="entry name" value="ADH_zinc_N"/>
    <property type="match status" value="1"/>
</dbReference>
<organism evidence="2 3">
    <name type="scientific">Penicillium cataractarum</name>
    <dbReference type="NCBI Taxonomy" id="2100454"/>
    <lineage>
        <taxon>Eukaryota</taxon>
        <taxon>Fungi</taxon>
        <taxon>Dikarya</taxon>
        <taxon>Ascomycota</taxon>
        <taxon>Pezizomycotina</taxon>
        <taxon>Eurotiomycetes</taxon>
        <taxon>Eurotiomycetidae</taxon>
        <taxon>Eurotiales</taxon>
        <taxon>Aspergillaceae</taxon>
        <taxon>Penicillium</taxon>
    </lineage>
</organism>